<dbReference type="EMBL" id="LUCH01021747">
    <property type="protein sequence ID" value="KAF5394060.1"/>
    <property type="molecule type" value="Genomic_DNA"/>
</dbReference>
<comment type="caution">
    <text evidence="2">The sequence shown here is derived from an EMBL/GenBank/DDBJ whole genome shotgun (WGS) entry which is preliminary data.</text>
</comment>
<evidence type="ECO:0000313" key="3">
    <source>
        <dbReference type="Proteomes" id="UP000748531"/>
    </source>
</evidence>
<evidence type="ECO:0000256" key="1">
    <source>
        <dbReference type="SAM" id="MobiDB-lite"/>
    </source>
</evidence>
<evidence type="ECO:0000313" key="2">
    <source>
        <dbReference type="EMBL" id="KAF5394060.1"/>
    </source>
</evidence>
<dbReference type="AlphaFoldDB" id="A0A8J4WKU2"/>
<feature type="compositionally biased region" description="Polar residues" evidence="1">
    <location>
        <begin position="1"/>
        <end position="29"/>
    </location>
</feature>
<sequence>SDSGSLKLSGRPSNHSSKAVKSFSRNTQGRCEHSVRRSREMASETSSEVSSVLSKQDSAEANVASDEEEEGDNTLTKRSSVDASTQGDVLSDEECGADNSLSRLSPTPASDLDSDGYEARRLARKLQKKAEKKALKKAAKREAKRLAKEAERAEKRARREAKRELKRLHRLRKQRILMEQSNVPPGNGSEVASNDVQSLALETWTDNQIDFSDTHTFSPTAQLPYDELIAAELEDDYLSPVVDRPTSPLSKLFDKR</sequence>
<feature type="non-terminal residue" evidence="2">
    <location>
        <position position="256"/>
    </location>
</feature>
<gene>
    <name evidence="2" type="ORF">PHET_12306</name>
</gene>
<protein>
    <submittedName>
        <fullName evidence="2">Uncharacterized protein</fullName>
    </submittedName>
</protein>
<accession>A0A8J4WKU2</accession>
<proteinExistence type="predicted"/>
<dbReference type="Proteomes" id="UP000748531">
    <property type="component" value="Unassembled WGS sequence"/>
</dbReference>
<organism evidence="2 3">
    <name type="scientific">Paragonimus heterotremus</name>
    <dbReference type="NCBI Taxonomy" id="100268"/>
    <lineage>
        <taxon>Eukaryota</taxon>
        <taxon>Metazoa</taxon>
        <taxon>Spiralia</taxon>
        <taxon>Lophotrochozoa</taxon>
        <taxon>Platyhelminthes</taxon>
        <taxon>Trematoda</taxon>
        <taxon>Digenea</taxon>
        <taxon>Plagiorchiida</taxon>
        <taxon>Troglotremata</taxon>
        <taxon>Troglotrematidae</taxon>
        <taxon>Paragonimus</taxon>
    </lineage>
</organism>
<feature type="region of interest" description="Disordered" evidence="1">
    <location>
        <begin position="1"/>
        <end position="194"/>
    </location>
</feature>
<feature type="compositionally biased region" description="Basic and acidic residues" evidence="1">
    <location>
        <begin position="30"/>
        <end position="42"/>
    </location>
</feature>
<reference evidence="2" key="1">
    <citation type="submission" date="2019-05" db="EMBL/GenBank/DDBJ databases">
        <title>Annotation for the trematode Paragonimus heterotremus.</title>
        <authorList>
            <person name="Choi Y.-J."/>
        </authorList>
    </citation>
    <scope>NUCLEOTIDE SEQUENCE</scope>
    <source>
        <strain evidence="2">LC</strain>
    </source>
</reference>
<feature type="compositionally biased region" description="Polar residues" evidence="1">
    <location>
        <begin position="99"/>
        <end position="108"/>
    </location>
</feature>
<feature type="compositionally biased region" description="Low complexity" evidence="1">
    <location>
        <begin position="43"/>
        <end position="54"/>
    </location>
</feature>
<name>A0A8J4WKU2_9TREM</name>
<feature type="compositionally biased region" description="Basic residues" evidence="1">
    <location>
        <begin position="155"/>
        <end position="175"/>
    </location>
</feature>
<feature type="compositionally biased region" description="Polar residues" evidence="1">
    <location>
        <begin position="179"/>
        <end position="194"/>
    </location>
</feature>
<feature type="compositionally biased region" description="Polar residues" evidence="1">
    <location>
        <begin position="73"/>
        <end position="88"/>
    </location>
</feature>
<feature type="compositionally biased region" description="Basic and acidic residues" evidence="1">
    <location>
        <begin position="140"/>
        <end position="154"/>
    </location>
</feature>
<keyword evidence="3" id="KW-1185">Reference proteome</keyword>